<dbReference type="Proteomes" id="UP000319771">
    <property type="component" value="Unassembled WGS sequence"/>
</dbReference>
<dbReference type="Pfam" id="PF05065">
    <property type="entry name" value="Phage_capsid"/>
    <property type="match status" value="1"/>
</dbReference>
<comment type="subcellular location">
    <subcellularLocation>
        <location evidence="1">Virion</location>
    </subcellularLocation>
</comment>
<feature type="compositionally biased region" description="Basic and acidic residues" evidence="2">
    <location>
        <begin position="81"/>
        <end position="92"/>
    </location>
</feature>
<dbReference type="InterPro" id="IPR054612">
    <property type="entry name" value="Phage_capsid-like_C"/>
</dbReference>
<dbReference type="Gene3D" id="3.30.2320.10">
    <property type="entry name" value="hypothetical protein PF0899 domain"/>
    <property type="match status" value="1"/>
</dbReference>
<feature type="domain" description="Phage capsid-like C-terminal" evidence="3">
    <location>
        <begin position="140"/>
        <end position="299"/>
    </location>
</feature>
<name>A0A538TYG2_UNCEI</name>
<comment type="caution">
    <text evidence="4">The sequence shown here is derived from an EMBL/GenBank/DDBJ whole genome shotgun (WGS) entry which is preliminary data.</text>
</comment>
<dbReference type="InterPro" id="IPR024455">
    <property type="entry name" value="Phage_capsid"/>
</dbReference>
<protein>
    <submittedName>
        <fullName evidence="4">Phage major capsid protein</fullName>
    </submittedName>
</protein>
<sequence>MAQGPRVQRLPDHSGDRVAGPGARGRGAEHALRERLPADGGVEPAHHAGRLQLEVFQRAGSRDGLGGVGRNPAQEDDDEEGERREHARDRAQRAARNLRRAGRIEPRGAAAPARHGRGRRLRGGRRDGRNRVVIGTTGSGIDPTSGLADLSGSSPVHDDTPGTSTAADFVNQTVAEYFALDYRVRPRATWVINASYAQALSGVLDSTSRPVFAIRDSAPAATIDEGDPSSSLFGRPVIVSSDVTANTAYLGDLSRSLMIYLRQGLVAESSRDAEFSLDNTLFRFGMRWDVAIVEPNQINRYVIS</sequence>
<dbReference type="EMBL" id="VBPB01000380">
    <property type="protein sequence ID" value="TMQ68680.1"/>
    <property type="molecule type" value="Genomic_DNA"/>
</dbReference>
<gene>
    <name evidence="4" type="ORF">E6K81_16465</name>
</gene>
<evidence type="ECO:0000313" key="4">
    <source>
        <dbReference type="EMBL" id="TMQ68680.1"/>
    </source>
</evidence>
<feature type="region of interest" description="Disordered" evidence="2">
    <location>
        <begin position="61"/>
        <end position="161"/>
    </location>
</feature>
<feature type="region of interest" description="Disordered" evidence="2">
    <location>
        <begin position="1"/>
        <end position="29"/>
    </location>
</feature>
<dbReference type="AlphaFoldDB" id="A0A538TYG2"/>
<proteinExistence type="predicted"/>
<dbReference type="NCBIfam" id="TIGR01554">
    <property type="entry name" value="major_cap_HK97"/>
    <property type="match status" value="1"/>
</dbReference>
<dbReference type="SUPFAM" id="SSF56563">
    <property type="entry name" value="Major capsid protein gp5"/>
    <property type="match status" value="1"/>
</dbReference>
<evidence type="ECO:0000259" key="3">
    <source>
        <dbReference type="Pfam" id="PF05065"/>
    </source>
</evidence>
<accession>A0A538TYG2</accession>
<feature type="compositionally biased region" description="Basic residues" evidence="2">
    <location>
        <begin position="114"/>
        <end position="123"/>
    </location>
</feature>
<evidence type="ECO:0000256" key="1">
    <source>
        <dbReference type="ARBA" id="ARBA00004328"/>
    </source>
</evidence>
<evidence type="ECO:0000256" key="2">
    <source>
        <dbReference type="SAM" id="MobiDB-lite"/>
    </source>
</evidence>
<reference evidence="4 5" key="1">
    <citation type="journal article" date="2019" name="Nat. Microbiol.">
        <title>Mediterranean grassland soil C-N compound turnover is dependent on rainfall and depth, and is mediated by genomically divergent microorganisms.</title>
        <authorList>
            <person name="Diamond S."/>
            <person name="Andeer P.F."/>
            <person name="Li Z."/>
            <person name="Crits-Christoph A."/>
            <person name="Burstein D."/>
            <person name="Anantharaman K."/>
            <person name="Lane K.R."/>
            <person name="Thomas B.C."/>
            <person name="Pan C."/>
            <person name="Northen T.R."/>
            <person name="Banfield J.F."/>
        </authorList>
    </citation>
    <scope>NUCLEOTIDE SEQUENCE [LARGE SCALE GENOMIC DNA]</scope>
    <source>
        <strain evidence="4">WS_11</strain>
    </source>
</reference>
<evidence type="ECO:0000313" key="5">
    <source>
        <dbReference type="Proteomes" id="UP000319771"/>
    </source>
</evidence>
<organism evidence="4 5">
    <name type="scientific">Eiseniibacteriota bacterium</name>
    <dbReference type="NCBI Taxonomy" id="2212470"/>
    <lineage>
        <taxon>Bacteria</taxon>
        <taxon>Candidatus Eiseniibacteriota</taxon>
    </lineage>
</organism>